<evidence type="ECO:0000313" key="5">
    <source>
        <dbReference type="EMBL" id="KXT11266.1"/>
    </source>
</evidence>
<evidence type="ECO:0000256" key="3">
    <source>
        <dbReference type="RuleBase" id="RU361235"/>
    </source>
</evidence>
<dbReference type="STRING" id="113226.A0A139I9A4"/>
<organism evidence="5 6">
    <name type="scientific">Pseudocercospora musae</name>
    <dbReference type="NCBI Taxonomy" id="113226"/>
    <lineage>
        <taxon>Eukaryota</taxon>
        <taxon>Fungi</taxon>
        <taxon>Dikarya</taxon>
        <taxon>Ascomycota</taxon>
        <taxon>Pezizomycotina</taxon>
        <taxon>Dothideomycetes</taxon>
        <taxon>Dothideomycetidae</taxon>
        <taxon>Mycosphaerellales</taxon>
        <taxon>Mycosphaerellaceae</taxon>
        <taxon>Pseudocercospora</taxon>
    </lineage>
</organism>
<dbReference type="OrthoDB" id="6846267at2759"/>
<evidence type="ECO:0000256" key="2">
    <source>
        <dbReference type="ARBA" id="ARBA00022801"/>
    </source>
</evidence>
<accession>A0A139I9A4</accession>
<dbReference type="EC" id="3.1.1.-" evidence="3"/>
<dbReference type="Gene3D" id="3.40.50.1820">
    <property type="entry name" value="alpha/beta hydrolase"/>
    <property type="match status" value="1"/>
</dbReference>
<gene>
    <name evidence="5" type="ORF">AC579_8381</name>
</gene>
<protein>
    <recommendedName>
        <fullName evidence="3">Carboxylic ester hydrolase</fullName>
        <ecNumber evidence="3">3.1.1.-</ecNumber>
    </recommendedName>
</protein>
<comment type="caution">
    <text evidence="5">The sequence shown here is derived from an EMBL/GenBank/DDBJ whole genome shotgun (WGS) entry which is preliminary data.</text>
</comment>
<dbReference type="Proteomes" id="UP000073492">
    <property type="component" value="Unassembled WGS sequence"/>
</dbReference>
<dbReference type="InterPro" id="IPR029058">
    <property type="entry name" value="AB_hydrolase_fold"/>
</dbReference>
<dbReference type="AlphaFoldDB" id="A0A139I9A4"/>
<dbReference type="Pfam" id="PF00135">
    <property type="entry name" value="COesterase"/>
    <property type="match status" value="1"/>
</dbReference>
<evidence type="ECO:0000313" key="6">
    <source>
        <dbReference type="Proteomes" id="UP000073492"/>
    </source>
</evidence>
<dbReference type="GO" id="GO:0016787">
    <property type="term" value="F:hydrolase activity"/>
    <property type="evidence" value="ECO:0007669"/>
    <property type="project" value="UniProtKB-KW"/>
</dbReference>
<comment type="similarity">
    <text evidence="1 3">Belongs to the type-B carboxylesterase/lipase family.</text>
</comment>
<evidence type="ECO:0000259" key="4">
    <source>
        <dbReference type="Pfam" id="PF00135"/>
    </source>
</evidence>
<reference evidence="5 6" key="1">
    <citation type="submission" date="2015-07" db="EMBL/GenBank/DDBJ databases">
        <title>Comparative genomics of the Sigatoka disease complex on banana suggests a link between parallel evolutionary changes in Pseudocercospora fijiensis and Pseudocercospora eumusae and increased virulence on the banana host.</title>
        <authorList>
            <person name="Chang T.-C."/>
            <person name="Salvucci A."/>
            <person name="Crous P.W."/>
            <person name="Stergiopoulos I."/>
        </authorList>
    </citation>
    <scope>NUCLEOTIDE SEQUENCE [LARGE SCALE GENOMIC DNA]</scope>
    <source>
        <strain evidence="5 6">CBS 116634</strain>
    </source>
</reference>
<evidence type="ECO:0000256" key="1">
    <source>
        <dbReference type="ARBA" id="ARBA00005964"/>
    </source>
</evidence>
<dbReference type="PROSITE" id="PS00122">
    <property type="entry name" value="CARBOXYLESTERASE_B_1"/>
    <property type="match status" value="1"/>
</dbReference>
<keyword evidence="2 3" id="KW-0378">Hydrolase</keyword>
<keyword evidence="6" id="KW-1185">Reference proteome</keyword>
<dbReference type="SUPFAM" id="SSF53474">
    <property type="entry name" value="alpha/beta-Hydrolases"/>
    <property type="match status" value="1"/>
</dbReference>
<sequence>MSKLVKLSIGAGSPVIAISINYRLNAPGFLTSQELRAAGYESNNALRDQQAALHWIQSHIAGFGGDPENVTLMGESAGAIAANYHLLSPKPLFKRLMLMSGSIILIPPMSLEAAEANYQKAIQILGLESATPEERIKALLTMNGTELCSKMLTSGIASVPVHDSDIVDCPTSPTFKNIGTACFEIPGRSWCQGAIIGDCQFDGNIQFLRLAHKEKGIASNIHTSFTASLGGEETAKAILAAYDISPETPDQEAFHQVLELCNDIQFYAPTMSLATNLSQVMPVYMYRFNEPNPWPGKFTGSAIHIQDLTWLLQNFNEFLDEKRQAQAEEFGKSIIAFVNGRHPWKPWRTGDKTACVLGPGGRVEVVKDEAPGNGRRKTIGELAERFGMDVLNEALTKFMNQ</sequence>
<feature type="domain" description="Carboxylesterase type B" evidence="4">
    <location>
        <begin position="14"/>
        <end position="320"/>
    </location>
</feature>
<name>A0A139I9A4_9PEZI</name>
<dbReference type="InterPro" id="IPR019826">
    <property type="entry name" value="Carboxylesterase_B_AS"/>
</dbReference>
<dbReference type="PANTHER" id="PTHR43142:SF11">
    <property type="entry name" value="CARBOXYLIC ESTER HYDROLASE"/>
    <property type="match status" value="1"/>
</dbReference>
<proteinExistence type="inferred from homology"/>
<dbReference type="EMBL" id="LFZO01000211">
    <property type="protein sequence ID" value="KXT11266.1"/>
    <property type="molecule type" value="Genomic_DNA"/>
</dbReference>
<dbReference type="InterPro" id="IPR002018">
    <property type="entry name" value="CarbesteraseB"/>
</dbReference>
<dbReference type="PANTHER" id="PTHR43142">
    <property type="entry name" value="CARBOXYLIC ESTER HYDROLASE"/>
    <property type="match status" value="1"/>
</dbReference>